<dbReference type="Pfam" id="PF20049">
    <property type="entry name" value="DUF6451"/>
    <property type="match status" value="1"/>
</dbReference>
<proteinExistence type="predicted"/>
<dbReference type="PANTHER" id="PTHR47027">
    <property type="entry name" value="REVERSE TRANSCRIPTASE DOMAIN-CONTAINING PROTEIN"/>
    <property type="match status" value="1"/>
</dbReference>
<gene>
    <name evidence="3" type="ORF">NP493_453g02029</name>
</gene>
<evidence type="ECO:0000313" key="4">
    <source>
        <dbReference type="Proteomes" id="UP001209878"/>
    </source>
</evidence>
<name>A0AAD9NRL6_RIDPI</name>
<dbReference type="EMBL" id="JAODUO010000453">
    <property type="protein sequence ID" value="KAK2180217.1"/>
    <property type="molecule type" value="Genomic_DNA"/>
</dbReference>
<evidence type="ECO:0000313" key="3">
    <source>
        <dbReference type="EMBL" id="KAK2180217.1"/>
    </source>
</evidence>
<feature type="region of interest" description="Disordered" evidence="1">
    <location>
        <begin position="1"/>
        <end position="25"/>
    </location>
</feature>
<dbReference type="InterPro" id="IPR000477">
    <property type="entry name" value="RT_dom"/>
</dbReference>
<feature type="domain" description="Reverse transcriptase" evidence="2">
    <location>
        <begin position="556"/>
        <end position="826"/>
    </location>
</feature>
<evidence type="ECO:0000259" key="2">
    <source>
        <dbReference type="PROSITE" id="PS50878"/>
    </source>
</evidence>
<dbReference type="SUPFAM" id="SSF56672">
    <property type="entry name" value="DNA/RNA polymerases"/>
    <property type="match status" value="1"/>
</dbReference>
<dbReference type="GO" id="GO:0003824">
    <property type="term" value="F:catalytic activity"/>
    <property type="evidence" value="ECO:0007669"/>
    <property type="project" value="InterPro"/>
</dbReference>
<dbReference type="InterPro" id="IPR045609">
    <property type="entry name" value="DUF6451"/>
</dbReference>
<accession>A0AAD9NRL6</accession>
<reference evidence="3" key="1">
    <citation type="journal article" date="2023" name="Mol. Biol. Evol.">
        <title>Third-Generation Sequencing Reveals the Adaptive Role of the Epigenome in Three Deep-Sea Polychaetes.</title>
        <authorList>
            <person name="Perez M."/>
            <person name="Aroh O."/>
            <person name="Sun Y."/>
            <person name="Lan Y."/>
            <person name="Juniper S.K."/>
            <person name="Young C.R."/>
            <person name="Angers B."/>
            <person name="Qian P.Y."/>
        </authorList>
    </citation>
    <scope>NUCLEOTIDE SEQUENCE</scope>
    <source>
        <strain evidence="3">R07B-5</strain>
    </source>
</reference>
<dbReference type="InterPro" id="IPR036691">
    <property type="entry name" value="Endo/exonu/phosph_ase_sf"/>
</dbReference>
<organism evidence="3 4">
    <name type="scientific">Ridgeia piscesae</name>
    <name type="common">Tubeworm</name>
    <dbReference type="NCBI Taxonomy" id="27915"/>
    <lineage>
        <taxon>Eukaryota</taxon>
        <taxon>Metazoa</taxon>
        <taxon>Spiralia</taxon>
        <taxon>Lophotrochozoa</taxon>
        <taxon>Annelida</taxon>
        <taxon>Polychaeta</taxon>
        <taxon>Sedentaria</taxon>
        <taxon>Canalipalpata</taxon>
        <taxon>Sabellida</taxon>
        <taxon>Siboglinidae</taxon>
        <taxon>Ridgeia</taxon>
    </lineage>
</organism>
<dbReference type="Pfam" id="PF03372">
    <property type="entry name" value="Exo_endo_phos"/>
    <property type="match status" value="1"/>
</dbReference>
<dbReference type="AlphaFoldDB" id="A0AAD9NRL6"/>
<dbReference type="Gene3D" id="3.60.10.10">
    <property type="entry name" value="Endonuclease/exonuclease/phosphatase"/>
    <property type="match status" value="1"/>
</dbReference>
<dbReference type="InterPro" id="IPR005135">
    <property type="entry name" value="Endo/exonuclease/phosphatase"/>
</dbReference>
<dbReference type="Proteomes" id="UP001209878">
    <property type="component" value="Unassembled WGS sequence"/>
</dbReference>
<sequence length="1016" mass="115805">METTTRGPIADLSQPGSMTTPAESLHQEGRCATDSLLGPKTKISIGTWNVRTMNEASKLAQVIREMKRYRLDILGVSECRWTGSGRQVSHDGSTILYSGHEDTHIRGVALVISKQKANTLLEREPISDRIMKARFNSKHCKLTIILCYAPTNESDKEDKEDWYEQLQQAVAKVPQHDMLLIIGDMNAKVGSDNSNCERAMGKHGCGVMNDNGERLVDYCLNNNYVIGGTIFAHRDIHKLTWKSPDGRTSNQIDHIIINGKWRRSLQDVRVCRGADIYSDHYLVTARIKLKLHKVVPESQRRKQLDVTRLACPITKQEFVLELRNRFSALTDTSEETDHDATNKWDTIKKTYVEVATKVLGHKKKNHKEWLTSETWKKIEERKQLKIKMLSTKSARLQQQVQEAYKGKDKEVKKSARNDKRSYVEGLAAEAESAAARGELSTVYEITKRLCGNYTTHSAPVKGKDGSTITTEREQADRWVEYFCDVLNHPQPDEPADPPPVPDDLNIDTSPPTEAEVKNAIKAMKSGKAPGVDSIHAEMLKADLSTATRVLTNLFDTIWDKETIPSDWGKGLIIKIPKKGNLQVCDNWRGITLLSIPSKVFCRILLGRIETAIDKKLRQEQAGFRKRRGCTDQIFALRNIIEQTLEWNCPLYINFIDFKKAFDSIHHDTLWKILRSYGVPLKIVSLIETFYYHFECSVFLNNTSSEWFTVKSGVRQGCILSPILFLVVIDWVMRKTTSDKPRGIQWTLFSQLEDLDFADDLAFLSVKLDHLQEKTDRLERYAKQTGLTINTSKTQVMSINTTPTAPVTVNGEPLEFVQDFTYLGSLISKDNGGQKDIKARLGKARCAFAKLQNIWKSNQYTTKTKIRLYNSNVKSILLYGSECWRVVKGDMAKIDAFHNRCLRKICRIFWPNKISNVDLYKKTGCNSAVLEIKRRRLRWLGHVLRMPQDSIPKVALRWTPPGKRKRGRPKMTWRQSVMAELKEMGLSWGEAQASAKDRTLWRSIVVALCPTGDEEDK</sequence>
<dbReference type="Pfam" id="PF00078">
    <property type="entry name" value="RVT_1"/>
    <property type="match status" value="1"/>
</dbReference>
<dbReference type="InterPro" id="IPR043502">
    <property type="entry name" value="DNA/RNA_pol_sf"/>
</dbReference>
<evidence type="ECO:0000256" key="1">
    <source>
        <dbReference type="SAM" id="MobiDB-lite"/>
    </source>
</evidence>
<dbReference type="CDD" id="cd09076">
    <property type="entry name" value="L1-EN"/>
    <property type="match status" value="1"/>
</dbReference>
<dbReference type="CDD" id="cd01650">
    <property type="entry name" value="RT_nLTR_like"/>
    <property type="match status" value="1"/>
</dbReference>
<dbReference type="PANTHER" id="PTHR47027:SF25">
    <property type="entry name" value="REVERSE TRANSCRIPTASE DOMAIN-CONTAINING PROTEIN"/>
    <property type="match status" value="1"/>
</dbReference>
<dbReference type="SUPFAM" id="SSF56219">
    <property type="entry name" value="DNase I-like"/>
    <property type="match status" value="1"/>
</dbReference>
<keyword evidence="4" id="KW-1185">Reference proteome</keyword>
<dbReference type="PROSITE" id="PS50878">
    <property type="entry name" value="RT_POL"/>
    <property type="match status" value="1"/>
</dbReference>
<protein>
    <recommendedName>
        <fullName evidence="2">Reverse transcriptase domain-containing protein</fullName>
    </recommendedName>
</protein>
<comment type="caution">
    <text evidence="3">The sequence shown here is derived from an EMBL/GenBank/DDBJ whole genome shotgun (WGS) entry which is preliminary data.</text>
</comment>